<name>A0A7Y0US90_9ACTO</name>
<gene>
    <name evidence="1" type="ORF">HHJ77_02300</name>
</gene>
<comment type="caution">
    <text evidence="1">The sequence shown here is derived from an EMBL/GenBank/DDBJ whole genome shotgun (WGS) entry which is preliminary data.</text>
</comment>
<evidence type="ECO:0000313" key="2">
    <source>
        <dbReference type="Proteomes" id="UP000575397"/>
    </source>
</evidence>
<dbReference type="AlphaFoldDB" id="A0A7Y0US90"/>
<dbReference type="EMBL" id="JABCUS010000004">
    <property type="protein sequence ID" value="NMX02793.1"/>
    <property type="molecule type" value="Genomic_DNA"/>
</dbReference>
<accession>A0A7Y0US90</accession>
<evidence type="ECO:0000313" key="1">
    <source>
        <dbReference type="EMBL" id="NMX02793.1"/>
    </source>
</evidence>
<dbReference type="Proteomes" id="UP000575397">
    <property type="component" value="Unassembled WGS sequence"/>
</dbReference>
<proteinExistence type="predicted"/>
<reference evidence="1 2" key="1">
    <citation type="submission" date="2020-04" db="EMBL/GenBank/DDBJ databases">
        <title>Antimicrobial susceptibility and clonality of vaginal-derived multi-drug resistant Mobiluncus isolates in China.</title>
        <authorList>
            <person name="Zhang X."/>
        </authorList>
    </citation>
    <scope>NUCLEOTIDE SEQUENCE [LARGE SCALE GENOMIC DNA]</scope>
    <source>
        <strain evidence="1 2">12</strain>
    </source>
</reference>
<organism evidence="1 2">
    <name type="scientific">Mobiluncus mulieris</name>
    <dbReference type="NCBI Taxonomy" id="2052"/>
    <lineage>
        <taxon>Bacteria</taxon>
        <taxon>Bacillati</taxon>
        <taxon>Actinomycetota</taxon>
        <taxon>Actinomycetes</taxon>
        <taxon>Actinomycetales</taxon>
        <taxon>Actinomycetaceae</taxon>
        <taxon>Mobiluncus</taxon>
    </lineage>
</organism>
<sequence>MFSLSFGRRGLAVALGAGLAISLTGVVGASAAPVSTPVQIAPIPTVAATAGLGSL</sequence>
<protein>
    <submittedName>
        <fullName evidence="1">Uncharacterized protein</fullName>
    </submittedName>
</protein>
<dbReference type="RefSeq" id="WP_169762242.1">
    <property type="nucleotide sequence ID" value="NZ_JABCUS010000004.1"/>
</dbReference>